<name>A0ABT0Y8B5_9ACTN</name>
<dbReference type="RefSeq" id="WP_251802002.1">
    <property type="nucleotide sequence ID" value="NZ_JAMQOL010000047.1"/>
</dbReference>
<proteinExistence type="predicted"/>
<reference evidence="1 2" key="1">
    <citation type="submission" date="2022-06" db="EMBL/GenBank/DDBJ databases">
        <title>Actinoplanes abujensis sp. nov., isolated from Nigerian arid soil.</title>
        <authorList>
            <person name="Ding P."/>
        </authorList>
    </citation>
    <scope>NUCLEOTIDE SEQUENCE [LARGE SCALE GENOMIC DNA]</scope>
    <source>
        <strain evidence="2">TRM88002</strain>
    </source>
</reference>
<comment type="caution">
    <text evidence="1">The sequence shown here is derived from an EMBL/GenBank/DDBJ whole genome shotgun (WGS) entry which is preliminary data.</text>
</comment>
<evidence type="ECO:0000313" key="1">
    <source>
        <dbReference type="EMBL" id="MCM4082285.1"/>
    </source>
</evidence>
<dbReference type="Proteomes" id="UP001523216">
    <property type="component" value="Unassembled WGS sequence"/>
</dbReference>
<protein>
    <submittedName>
        <fullName evidence="1">Uncharacterized protein</fullName>
    </submittedName>
</protein>
<organism evidence="1 2">
    <name type="scientific">Paractinoplanes hotanensis</name>
    <dbReference type="NCBI Taxonomy" id="2906497"/>
    <lineage>
        <taxon>Bacteria</taxon>
        <taxon>Bacillati</taxon>
        <taxon>Actinomycetota</taxon>
        <taxon>Actinomycetes</taxon>
        <taxon>Micromonosporales</taxon>
        <taxon>Micromonosporaceae</taxon>
        <taxon>Paractinoplanes</taxon>
    </lineage>
</organism>
<dbReference type="EMBL" id="JAMQOL010000047">
    <property type="protein sequence ID" value="MCM4082285.1"/>
    <property type="molecule type" value="Genomic_DNA"/>
</dbReference>
<evidence type="ECO:0000313" key="2">
    <source>
        <dbReference type="Proteomes" id="UP001523216"/>
    </source>
</evidence>
<sequence length="98" mass="10597">MSHHLDSPLARRDPRLNITDQYVCDELVRHGGDANILCFAAKATNTFAGAAVHSLVLRVSNDNHALLSDRETPVRARALLATDSAGWHQVGRAGPGCR</sequence>
<accession>A0ABT0Y8B5</accession>
<gene>
    <name evidence="1" type="ORF">LXN57_32430</name>
</gene>
<keyword evidence="2" id="KW-1185">Reference proteome</keyword>